<keyword evidence="1" id="KW-1133">Transmembrane helix</keyword>
<feature type="transmembrane region" description="Helical" evidence="1">
    <location>
        <begin position="272"/>
        <end position="293"/>
    </location>
</feature>
<dbReference type="OrthoDB" id="1095660at2759"/>
<dbReference type="Gramene" id="KCW86740">
    <property type="protein sequence ID" value="KCW86740"/>
    <property type="gene ID" value="EUGRSUZ_B03350"/>
</dbReference>
<dbReference type="AlphaFoldDB" id="A0A059D939"/>
<feature type="transmembrane region" description="Helical" evidence="1">
    <location>
        <begin position="94"/>
        <end position="114"/>
    </location>
</feature>
<keyword evidence="1" id="KW-0472">Membrane</keyword>
<feature type="transmembrane region" description="Helical" evidence="1">
    <location>
        <begin position="150"/>
        <end position="178"/>
    </location>
</feature>
<reference evidence="2" key="1">
    <citation type="submission" date="2013-07" db="EMBL/GenBank/DDBJ databases">
        <title>The genome of Eucalyptus grandis.</title>
        <authorList>
            <person name="Schmutz J."/>
            <person name="Hayes R."/>
            <person name="Myburg A."/>
            <person name="Tuskan G."/>
            <person name="Grattapaglia D."/>
            <person name="Rokhsar D.S."/>
        </authorList>
    </citation>
    <scope>NUCLEOTIDE SEQUENCE</scope>
    <source>
        <tissue evidence="2">Leaf extractions</tissue>
    </source>
</reference>
<dbReference type="PANTHER" id="PTHR36714:SF7">
    <property type="entry name" value="TRANSMEMBRANE PROTEIN"/>
    <property type="match status" value="1"/>
</dbReference>
<feature type="transmembrane region" description="Helical" evidence="1">
    <location>
        <begin position="241"/>
        <end position="260"/>
    </location>
</feature>
<organism evidence="2">
    <name type="scientific">Eucalyptus grandis</name>
    <name type="common">Flooded gum</name>
    <dbReference type="NCBI Taxonomy" id="71139"/>
    <lineage>
        <taxon>Eukaryota</taxon>
        <taxon>Viridiplantae</taxon>
        <taxon>Streptophyta</taxon>
        <taxon>Embryophyta</taxon>
        <taxon>Tracheophyta</taxon>
        <taxon>Spermatophyta</taxon>
        <taxon>Magnoliopsida</taxon>
        <taxon>eudicotyledons</taxon>
        <taxon>Gunneridae</taxon>
        <taxon>Pentapetalae</taxon>
        <taxon>rosids</taxon>
        <taxon>malvids</taxon>
        <taxon>Myrtales</taxon>
        <taxon>Myrtaceae</taxon>
        <taxon>Myrtoideae</taxon>
        <taxon>Eucalypteae</taxon>
        <taxon>Eucalyptus</taxon>
    </lineage>
</organism>
<accession>A0A059D939</accession>
<sequence length="308" mass="34804">MESIIVAVLKQKLKFASTLKEAAKIPFKSANLLVVILIASVPLLCFLLYYETLLQETLSETFRVLEKSCTSLEKDWPFPLCLTRRVSKDLTYRLIRLGFLYLIPLHPLELLALIPSITTSSKVYTEESPSTLSELMRTIHNHKARTRGTIITSLLVLFLSISTLVGSFWLVTVCYVVIRGLRGSFMLWTVYRAACIGMLVMYIEATAIWNMSFVISVLEDCHGPKAIALATNMIKRDEQCLVPLMLVLFVCGSWCRLICLKSTCSHRFGVEFLCVCLLHLGNVIKLMACVVCFHNRKGRTPKEVDEKA</sequence>
<evidence type="ECO:0000256" key="1">
    <source>
        <dbReference type="SAM" id="Phobius"/>
    </source>
</evidence>
<name>A0A059D939_EUCGR</name>
<protein>
    <recommendedName>
        <fullName evidence="3">Transmembrane protein</fullName>
    </recommendedName>
</protein>
<gene>
    <name evidence="2" type="ORF">EUGRSUZ_B03350</name>
</gene>
<feature type="transmembrane region" description="Helical" evidence="1">
    <location>
        <begin position="30"/>
        <end position="50"/>
    </location>
</feature>
<proteinExistence type="predicted"/>
<dbReference type="EMBL" id="KK198754">
    <property type="protein sequence ID" value="KCW86740.1"/>
    <property type="molecule type" value="Genomic_DNA"/>
</dbReference>
<keyword evidence="1" id="KW-0812">Transmembrane</keyword>
<dbReference type="PANTHER" id="PTHR36714">
    <property type="entry name" value="T23E23.1"/>
    <property type="match status" value="1"/>
</dbReference>
<evidence type="ECO:0000313" key="2">
    <source>
        <dbReference type="EMBL" id="KCW86740.1"/>
    </source>
</evidence>
<dbReference type="KEGG" id="egr:104435638"/>
<feature type="transmembrane region" description="Helical" evidence="1">
    <location>
        <begin position="190"/>
        <end position="209"/>
    </location>
</feature>
<dbReference type="InParanoid" id="A0A059D939"/>
<dbReference type="eggNOG" id="ENOG502S0G6">
    <property type="taxonomic scope" value="Eukaryota"/>
</dbReference>
<evidence type="ECO:0008006" key="3">
    <source>
        <dbReference type="Google" id="ProtNLM"/>
    </source>
</evidence>
<dbReference type="OMA" id="MECYKEG"/>